<dbReference type="Proteomes" id="UP000294847">
    <property type="component" value="Chromosome 3"/>
</dbReference>
<name>A0A4P7ND65_PYROR</name>
<reference evidence="1 2" key="1">
    <citation type="journal article" date="2019" name="Mol. Biol. Evol.">
        <title>Blast fungal genomes show frequent chromosomal changes, gene gains and losses, and effector gene turnover.</title>
        <authorList>
            <person name="Gomez Luciano L.B."/>
            <person name="Jason Tsai I."/>
            <person name="Chuma I."/>
            <person name="Tosa Y."/>
            <person name="Chen Y.H."/>
            <person name="Li J.Y."/>
            <person name="Li M.Y."/>
            <person name="Jade Lu M.Y."/>
            <person name="Nakayashiki H."/>
            <person name="Li W.H."/>
        </authorList>
    </citation>
    <scope>NUCLEOTIDE SEQUENCE [LARGE SCALE GENOMIC DNA]</scope>
    <source>
        <strain evidence="1">MZ5-1-6</strain>
    </source>
</reference>
<dbReference type="AlphaFoldDB" id="A0A4P7ND65"/>
<dbReference type="PANTHER" id="PTHR41390">
    <property type="entry name" value="CHROMOSOME 7, WHOLE GENOME SHOTGUN SEQUENCE"/>
    <property type="match status" value="1"/>
</dbReference>
<proteinExistence type="predicted"/>
<evidence type="ECO:0000313" key="2">
    <source>
        <dbReference type="Proteomes" id="UP000294847"/>
    </source>
</evidence>
<accession>A0A4P7ND65</accession>
<dbReference type="EMBL" id="CP034206">
    <property type="protein sequence ID" value="QBZ59646.1"/>
    <property type="molecule type" value="Genomic_DNA"/>
</dbReference>
<protein>
    <submittedName>
        <fullName evidence="1">Uncharacterized protein</fullName>
    </submittedName>
</protein>
<dbReference type="PANTHER" id="PTHR41390:SF1">
    <property type="entry name" value="NADH-UBIQUINONE OXIDOREDUCTASE 213 KDA SUBUNIT"/>
    <property type="match status" value="1"/>
</dbReference>
<sequence>MPDVESDQTPPQLPPPRRQQTEAKTRTNFLPAEVSQALSFGALTGTAGALGGAIIAVSRHRPALISTVLGGAYWFTAGSVFNGSRSAITAAYGARDLSGKDKIVISGAAGALAGMAQGALATGIRSSPPAALALMVLGAGGQAVSNKLAAREPTPASKAGSKQDWLSSKWSPLTPLTDKEYENMLQEKILKLDAEIAMVDDNIAVLREKQKSTENQK</sequence>
<organism evidence="1 2">
    <name type="scientific">Pyricularia oryzae</name>
    <name type="common">Rice blast fungus</name>
    <name type="synonym">Magnaporthe oryzae</name>
    <dbReference type="NCBI Taxonomy" id="318829"/>
    <lineage>
        <taxon>Eukaryota</taxon>
        <taxon>Fungi</taxon>
        <taxon>Dikarya</taxon>
        <taxon>Ascomycota</taxon>
        <taxon>Pezizomycotina</taxon>
        <taxon>Sordariomycetes</taxon>
        <taxon>Sordariomycetidae</taxon>
        <taxon>Magnaporthales</taxon>
        <taxon>Pyriculariaceae</taxon>
        <taxon>Pyricularia</taxon>
    </lineage>
</organism>
<evidence type="ECO:0000313" key="1">
    <source>
        <dbReference type="EMBL" id="QBZ59646.1"/>
    </source>
</evidence>
<gene>
    <name evidence="1" type="ORF">PoMZ_04609</name>
</gene>